<evidence type="ECO:0000256" key="4">
    <source>
        <dbReference type="ARBA" id="ARBA00022692"/>
    </source>
</evidence>
<evidence type="ECO:0000259" key="9">
    <source>
        <dbReference type="PROSITE" id="PS50113"/>
    </source>
</evidence>
<evidence type="ECO:0000256" key="1">
    <source>
        <dbReference type="ARBA" id="ARBA00004651"/>
    </source>
</evidence>
<accession>A0A0G9MWI1</accession>
<dbReference type="FunFam" id="3.30.70.270:FF:000001">
    <property type="entry name" value="Diguanylate cyclase domain protein"/>
    <property type="match status" value="1"/>
</dbReference>
<feature type="transmembrane region" description="Helical" evidence="8">
    <location>
        <begin position="229"/>
        <end position="248"/>
    </location>
</feature>
<reference evidence="11 12" key="1">
    <citation type="submission" date="2015-04" db="EMBL/GenBank/DDBJ databases">
        <title>The draft genome sequence of Erythrobacter luteus KA37.</title>
        <authorList>
            <person name="Zhuang L."/>
            <person name="Liu Y."/>
            <person name="Shao Z."/>
        </authorList>
    </citation>
    <scope>NUCLEOTIDE SEQUENCE [LARGE SCALE GENOMIC DNA]</scope>
    <source>
        <strain evidence="11 12">KA37</strain>
    </source>
</reference>
<proteinExistence type="predicted"/>
<dbReference type="Pfam" id="PF05231">
    <property type="entry name" value="MASE1"/>
    <property type="match status" value="1"/>
</dbReference>
<dbReference type="OrthoDB" id="9812260at2"/>
<evidence type="ECO:0000259" key="10">
    <source>
        <dbReference type="PROSITE" id="PS50887"/>
    </source>
</evidence>
<dbReference type="InterPro" id="IPR000160">
    <property type="entry name" value="GGDEF_dom"/>
</dbReference>
<dbReference type="Gene3D" id="3.30.450.20">
    <property type="entry name" value="PAS domain"/>
    <property type="match status" value="1"/>
</dbReference>
<evidence type="ECO:0000313" key="11">
    <source>
        <dbReference type="EMBL" id="KLE35080.1"/>
    </source>
</evidence>
<dbReference type="InterPro" id="IPR043128">
    <property type="entry name" value="Rev_trsase/Diguanyl_cyclase"/>
</dbReference>
<dbReference type="RefSeq" id="WP_047002482.1">
    <property type="nucleotide sequence ID" value="NZ_LBHB01000001.1"/>
</dbReference>
<keyword evidence="4 8" id="KW-0812">Transmembrane</keyword>
<dbReference type="Gene3D" id="3.30.70.270">
    <property type="match status" value="1"/>
</dbReference>
<dbReference type="AlphaFoldDB" id="A0A0G9MWI1"/>
<keyword evidence="3" id="KW-1003">Cell membrane</keyword>
<feature type="transmembrane region" description="Helical" evidence="8">
    <location>
        <begin position="12"/>
        <end position="29"/>
    </location>
</feature>
<dbReference type="NCBIfam" id="TIGR00254">
    <property type="entry name" value="GGDEF"/>
    <property type="match status" value="1"/>
</dbReference>
<evidence type="ECO:0000256" key="2">
    <source>
        <dbReference type="ARBA" id="ARBA00012528"/>
    </source>
</evidence>
<feature type="domain" description="PAC" evidence="9">
    <location>
        <begin position="377"/>
        <end position="429"/>
    </location>
</feature>
<keyword evidence="6 8" id="KW-0472">Membrane</keyword>
<evidence type="ECO:0000313" key="12">
    <source>
        <dbReference type="Proteomes" id="UP000053464"/>
    </source>
</evidence>
<evidence type="ECO:0000256" key="5">
    <source>
        <dbReference type="ARBA" id="ARBA00022989"/>
    </source>
</evidence>
<feature type="transmembrane region" description="Helical" evidence="8">
    <location>
        <begin position="260"/>
        <end position="285"/>
    </location>
</feature>
<dbReference type="Pfam" id="PF00990">
    <property type="entry name" value="GGDEF"/>
    <property type="match status" value="1"/>
</dbReference>
<dbReference type="SMART" id="SM00267">
    <property type="entry name" value="GGDEF"/>
    <property type="match status" value="1"/>
</dbReference>
<dbReference type="Proteomes" id="UP000053464">
    <property type="component" value="Unassembled WGS sequence"/>
</dbReference>
<dbReference type="CDD" id="cd01949">
    <property type="entry name" value="GGDEF"/>
    <property type="match status" value="1"/>
</dbReference>
<name>A0A0G9MWI1_9SPHN</name>
<feature type="transmembrane region" description="Helical" evidence="8">
    <location>
        <begin position="118"/>
        <end position="137"/>
    </location>
</feature>
<evidence type="ECO:0000256" key="7">
    <source>
        <dbReference type="ARBA" id="ARBA00034247"/>
    </source>
</evidence>
<comment type="caution">
    <text evidence="11">The sequence shown here is derived from an EMBL/GenBank/DDBJ whole genome shotgun (WGS) entry which is preliminary data.</text>
</comment>
<dbReference type="PANTHER" id="PTHR45138:SF9">
    <property type="entry name" value="DIGUANYLATE CYCLASE DGCM-RELATED"/>
    <property type="match status" value="1"/>
</dbReference>
<comment type="subcellular location">
    <subcellularLocation>
        <location evidence="1">Cell membrane</location>
        <topology evidence="1">Multi-pass membrane protein</topology>
    </subcellularLocation>
</comment>
<feature type="domain" description="GGDEF" evidence="10">
    <location>
        <begin position="475"/>
        <end position="604"/>
    </location>
</feature>
<dbReference type="STRING" id="1581420.AAW00_00870"/>
<dbReference type="PROSITE" id="PS50113">
    <property type="entry name" value="PAC"/>
    <property type="match status" value="1"/>
</dbReference>
<feature type="transmembrane region" description="Helical" evidence="8">
    <location>
        <begin position="60"/>
        <end position="78"/>
    </location>
</feature>
<dbReference type="Gene3D" id="2.10.70.100">
    <property type="match status" value="1"/>
</dbReference>
<dbReference type="SUPFAM" id="SSF55785">
    <property type="entry name" value="PYP-like sensor domain (PAS domain)"/>
    <property type="match status" value="1"/>
</dbReference>
<keyword evidence="12" id="KW-1185">Reference proteome</keyword>
<dbReference type="InterPro" id="IPR000014">
    <property type="entry name" value="PAS"/>
</dbReference>
<feature type="transmembrane region" description="Helical" evidence="8">
    <location>
        <begin position="84"/>
        <end position="106"/>
    </location>
</feature>
<dbReference type="GO" id="GO:0052621">
    <property type="term" value="F:diguanylate cyclase activity"/>
    <property type="evidence" value="ECO:0007669"/>
    <property type="project" value="UniProtKB-EC"/>
</dbReference>
<dbReference type="InterPro" id="IPR050469">
    <property type="entry name" value="Diguanylate_Cyclase"/>
</dbReference>
<dbReference type="GO" id="GO:0005886">
    <property type="term" value="C:plasma membrane"/>
    <property type="evidence" value="ECO:0007669"/>
    <property type="project" value="UniProtKB-SubCell"/>
</dbReference>
<dbReference type="CDD" id="cd00130">
    <property type="entry name" value="PAS"/>
    <property type="match status" value="1"/>
</dbReference>
<dbReference type="InterPro" id="IPR035965">
    <property type="entry name" value="PAS-like_dom_sf"/>
</dbReference>
<feature type="transmembrane region" description="Helical" evidence="8">
    <location>
        <begin position="149"/>
        <end position="167"/>
    </location>
</feature>
<feature type="transmembrane region" description="Helical" evidence="8">
    <location>
        <begin position="188"/>
        <end position="209"/>
    </location>
</feature>
<sequence length="604" mass="65594">MFADRANSFRDAGLTALLWAATALCTFALRDGLGAVLLLWVPSGVAVAGFRYTRRRHWPQLVLLLFPVMWVSVMASGIGALPALALAVSASVQSVLCAWLSYRTLGSRLGVPMRTMQVVGLFGGALASCLVGALIAIPFRAEQTMAEFGWWFLANVLGILIATPALLQLRERLTRRGLQALVAVDTEYLLVTIGCAVLCGLALTLQGVALMPLLVAAMVGVAVRYGHNAISTTLLSYVAVATALSLGGENPVHYVEIDRGNAVVLIQSWLLTLLATALPISAMLMKSEALHLQLIRRNAAMHETLMMLDLAEELAGIGRWRLDLRTGAQDWSQRMLELHGLSADLGPDPGDIRHLLPDSGAELFDELEKHVHDREPFQFDYRIKPPEGPERILRISVLNEFDMAGRRTAIFGVAIDVTEQTHREQALELAKSRAVRLAAEAQKLANTDALTQLPNRRCTFSRLQTMVDVAEDTGGKLTALMFDIDHFKAVNDTWGHQTGDEVIVQVAELARRQARQGDVVGRIGGEEFVWLLPGVDANTARMLAERLRAAVENGIEGSALPDVTISVGLAQFANGDDGEDLLARADAALYEAKALGRNQVRRAA</sequence>
<dbReference type="InterPro" id="IPR007895">
    <property type="entry name" value="MASE1"/>
</dbReference>
<dbReference type="EC" id="2.7.7.65" evidence="2"/>
<protein>
    <recommendedName>
        <fullName evidence="2">diguanylate cyclase</fullName>
        <ecNumber evidence="2">2.7.7.65</ecNumber>
    </recommendedName>
</protein>
<gene>
    <name evidence="11" type="ORF">AAW00_00870</name>
</gene>
<evidence type="ECO:0000256" key="8">
    <source>
        <dbReference type="SAM" id="Phobius"/>
    </source>
</evidence>
<comment type="catalytic activity">
    <reaction evidence="7">
        <text>2 GTP = 3',3'-c-di-GMP + 2 diphosphate</text>
        <dbReference type="Rhea" id="RHEA:24898"/>
        <dbReference type="ChEBI" id="CHEBI:33019"/>
        <dbReference type="ChEBI" id="CHEBI:37565"/>
        <dbReference type="ChEBI" id="CHEBI:58805"/>
        <dbReference type="EC" id="2.7.7.65"/>
    </reaction>
</comment>
<dbReference type="PROSITE" id="PS50887">
    <property type="entry name" value="GGDEF"/>
    <property type="match status" value="1"/>
</dbReference>
<dbReference type="InterPro" id="IPR029787">
    <property type="entry name" value="Nucleotide_cyclase"/>
</dbReference>
<dbReference type="GO" id="GO:0043709">
    <property type="term" value="P:cell adhesion involved in single-species biofilm formation"/>
    <property type="evidence" value="ECO:0007669"/>
    <property type="project" value="TreeGrafter"/>
</dbReference>
<dbReference type="GO" id="GO:1902201">
    <property type="term" value="P:negative regulation of bacterial-type flagellum-dependent cell motility"/>
    <property type="evidence" value="ECO:0007669"/>
    <property type="project" value="TreeGrafter"/>
</dbReference>
<organism evidence="11 12">
    <name type="scientific">Aurantiacibacter luteus</name>
    <dbReference type="NCBI Taxonomy" id="1581420"/>
    <lineage>
        <taxon>Bacteria</taxon>
        <taxon>Pseudomonadati</taxon>
        <taxon>Pseudomonadota</taxon>
        <taxon>Alphaproteobacteria</taxon>
        <taxon>Sphingomonadales</taxon>
        <taxon>Erythrobacteraceae</taxon>
        <taxon>Aurantiacibacter</taxon>
    </lineage>
</organism>
<feature type="transmembrane region" description="Helical" evidence="8">
    <location>
        <begin position="35"/>
        <end position="53"/>
    </location>
</feature>
<evidence type="ECO:0000256" key="3">
    <source>
        <dbReference type="ARBA" id="ARBA00022475"/>
    </source>
</evidence>
<evidence type="ECO:0000256" key="6">
    <source>
        <dbReference type="ARBA" id="ARBA00023136"/>
    </source>
</evidence>
<keyword evidence="5 8" id="KW-1133">Transmembrane helix</keyword>
<dbReference type="InterPro" id="IPR000700">
    <property type="entry name" value="PAS-assoc_C"/>
</dbReference>
<dbReference type="PANTHER" id="PTHR45138">
    <property type="entry name" value="REGULATORY COMPONENTS OF SENSORY TRANSDUCTION SYSTEM"/>
    <property type="match status" value="1"/>
</dbReference>
<dbReference type="EMBL" id="LBHB01000001">
    <property type="protein sequence ID" value="KLE35080.1"/>
    <property type="molecule type" value="Genomic_DNA"/>
</dbReference>
<dbReference type="PATRIC" id="fig|1581420.6.peg.174"/>
<dbReference type="SUPFAM" id="SSF55073">
    <property type="entry name" value="Nucleotide cyclase"/>
    <property type="match status" value="1"/>
</dbReference>